<dbReference type="GO" id="GO:0016887">
    <property type="term" value="F:ATP hydrolysis activity"/>
    <property type="evidence" value="ECO:0007669"/>
    <property type="project" value="InterPro"/>
</dbReference>
<evidence type="ECO:0000313" key="3">
    <source>
        <dbReference type="Proteomes" id="UP000029738"/>
    </source>
</evidence>
<protein>
    <submittedName>
        <fullName evidence="2">ATP-binding protein</fullName>
    </submittedName>
</protein>
<proteinExistence type="predicted"/>
<organism evidence="2 3">
    <name type="scientific">Tolypothrix bouteillei VB521301</name>
    <dbReference type="NCBI Taxonomy" id="1479485"/>
    <lineage>
        <taxon>Bacteria</taxon>
        <taxon>Bacillati</taxon>
        <taxon>Cyanobacteriota</taxon>
        <taxon>Cyanophyceae</taxon>
        <taxon>Nostocales</taxon>
        <taxon>Tolypothrichaceae</taxon>
        <taxon>Tolypothrix</taxon>
    </lineage>
</organism>
<dbReference type="CDD" id="cd00267">
    <property type="entry name" value="ABC_ATPase"/>
    <property type="match status" value="1"/>
</dbReference>
<dbReference type="Pfam" id="PF13304">
    <property type="entry name" value="AAA_21"/>
    <property type="match status" value="1"/>
</dbReference>
<keyword evidence="2" id="KW-0547">Nucleotide-binding</keyword>
<dbReference type="SUPFAM" id="SSF52540">
    <property type="entry name" value="P-loop containing nucleoside triphosphate hydrolases"/>
    <property type="match status" value="1"/>
</dbReference>
<keyword evidence="2" id="KW-0067">ATP-binding</keyword>
<dbReference type="Gene3D" id="3.40.50.300">
    <property type="entry name" value="P-loop containing nucleotide triphosphate hydrolases"/>
    <property type="match status" value="1"/>
</dbReference>
<gene>
    <name evidence="2" type="ORF">DA73_0400019815</name>
</gene>
<dbReference type="InterPro" id="IPR003959">
    <property type="entry name" value="ATPase_AAA_core"/>
</dbReference>
<dbReference type="InterPro" id="IPR027417">
    <property type="entry name" value="P-loop_NTPase"/>
</dbReference>
<comment type="caution">
    <text evidence="2">The sequence shown here is derived from an EMBL/GenBank/DDBJ whole genome shotgun (WGS) entry which is preliminary data.</text>
</comment>
<feature type="domain" description="ATPase AAA-type core" evidence="1">
    <location>
        <begin position="17"/>
        <end position="94"/>
    </location>
</feature>
<evidence type="ECO:0000313" key="2">
    <source>
        <dbReference type="EMBL" id="KAF3891037.1"/>
    </source>
</evidence>
<dbReference type="GO" id="GO:0005524">
    <property type="term" value="F:ATP binding"/>
    <property type="evidence" value="ECO:0007669"/>
    <property type="project" value="UniProtKB-KW"/>
</dbReference>
<name>A0A8S9TGL7_9CYAN</name>
<evidence type="ECO:0000259" key="1">
    <source>
        <dbReference type="Pfam" id="PF13304"/>
    </source>
</evidence>
<dbReference type="Proteomes" id="UP000029738">
    <property type="component" value="Unassembled WGS sequence"/>
</dbReference>
<accession>A0A8S9TGL7</accession>
<keyword evidence="3" id="KW-1185">Reference proteome</keyword>
<sequence length="119" mass="14004">MTKEIQLKDFSGVTFKLDNGLETIELYPEYLSHGELKRLSIYMWMKYHNIKDSIILMDEIEIALHPDWQYKIVSYLEQWSSSNQYILAIHSYELCQALTPAHVKELEPKLLKELASKAI</sequence>
<reference evidence="2" key="1">
    <citation type="journal article" date="2015" name="Genome Announc.">
        <title>Draft Genome Sequence of Tolypothrix boutellei Strain VB521301.</title>
        <authorList>
            <person name="Chandrababunaidu M.M."/>
            <person name="Singh D."/>
            <person name="Sen D."/>
            <person name="Bhan S."/>
            <person name="Das S."/>
            <person name="Gupta A."/>
            <person name="Adhikary S.P."/>
            <person name="Tripathy S."/>
        </authorList>
    </citation>
    <scope>NUCLEOTIDE SEQUENCE</scope>
    <source>
        <strain evidence="2">VB521301</strain>
    </source>
</reference>
<dbReference type="EMBL" id="JHEG04000001">
    <property type="protein sequence ID" value="KAF3891037.1"/>
    <property type="molecule type" value="Genomic_DNA"/>
</dbReference>
<dbReference type="AlphaFoldDB" id="A0A8S9TGL7"/>
<reference evidence="2" key="2">
    <citation type="submission" date="2019-11" db="EMBL/GenBank/DDBJ databases">
        <title>Improved Assembly of Tolypothrix boutellei genome.</title>
        <authorList>
            <person name="Sarangi A.N."/>
            <person name="Mukherjee M."/>
            <person name="Ghosh S."/>
            <person name="Singh D."/>
            <person name="Das A."/>
            <person name="Kant S."/>
            <person name="Prusty A."/>
            <person name="Tripathy S."/>
        </authorList>
    </citation>
    <scope>NUCLEOTIDE SEQUENCE</scope>
    <source>
        <strain evidence="2">VB521301</strain>
    </source>
</reference>